<evidence type="ECO:0000313" key="2">
    <source>
        <dbReference type="Proteomes" id="UP001623591"/>
    </source>
</evidence>
<sequence length="40" mass="4685">MRGKTYTKELKEEILRKAKGVGNECFASINLNNSKYREHK</sequence>
<dbReference type="RefSeq" id="WP_406770484.1">
    <property type="nucleotide sequence ID" value="NZ_JBJHZZ010000012.1"/>
</dbReference>
<accession>A0ABW8T6N7</accession>
<organism evidence="1 2">
    <name type="scientific">Candidatus Clostridium stratigraminis</name>
    <dbReference type="NCBI Taxonomy" id="3381661"/>
    <lineage>
        <taxon>Bacteria</taxon>
        <taxon>Bacillati</taxon>
        <taxon>Bacillota</taxon>
        <taxon>Clostridia</taxon>
        <taxon>Eubacteriales</taxon>
        <taxon>Clostridiaceae</taxon>
        <taxon>Clostridium</taxon>
    </lineage>
</organism>
<evidence type="ECO:0008006" key="3">
    <source>
        <dbReference type="Google" id="ProtNLM"/>
    </source>
</evidence>
<dbReference type="Proteomes" id="UP001623591">
    <property type="component" value="Unassembled WGS sequence"/>
</dbReference>
<gene>
    <name evidence="1" type="ORF">ACJDUG_13870</name>
</gene>
<comment type="caution">
    <text evidence="1">The sequence shown here is derived from an EMBL/GenBank/DDBJ whole genome shotgun (WGS) entry which is preliminary data.</text>
</comment>
<proteinExistence type="predicted"/>
<dbReference type="EMBL" id="JBJHZZ010000012">
    <property type="protein sequence ID" value="MFL0248052.1"/>
    <property type="molecule type" value="Genomic_DNA"/>
</dbReference>
<keyword evidence="2" id="KW-1185">Reference proteome</keyword>
<reference evidence="1 2" key="1">
    <citation type="submission" date="2024-11" db="EMBL/GenBank/DDBJ databases">
        <authorList>
            <person name="Heng Y.C."/>
            <person name="Lim A.C.H."/>
            <person name="Lee J.K.Y."/>
            <person name="Kittelmann S."/>
        </authorList>
    </citation>
    <scope>NUCLEOTIDE SEQUENCE [LARGE SCALE GENOMIC DNA]</scope>
    <source>
        <strain evidence="1 2">WILCCON 0185</strain>
    </source>
</reference>
<name>A0ABW8T6N7_9CLOT</name>
<protein>
    <recommendedName>
        <fullName evidence="3">Transposase</fullName>
    </recommendedName>
</protein>
<evidence type="ECO:0000313" key="1">
    <source>
        <dbReference type="EMBL" id="MFL0248052.1"/>
    </source>
</evidence>